<sequence length="604" mass="63707">MTSATDILARLQQLAQDDNLFTPIDINKGLASMKRDLQATHKRVAERKQAEAQLAQRRAAEAAAMSEDELAGEAAADASEDPAAKEAEMKAIQQQVEDALQEDAEAVGPEPPSHVTAIHPTQALPTLQLQGLPPLQKLLQLPQELLGAEAGSSSSNEAAEARAAEAFTWLLGQRQQLLVCPGEATAQAVFRAVWASSSREVASAAYTKFLGWCGMSESQAGGEVPDVSEAPWFAADSSAADASLLCGAPAFADQQPPVTLQWLPSPEDFLQALTAMGCRMPAPAAAAATTTPGGRRQQGRSSAAAADADAAVSGPAGMVQGCYADANLALLLALLQHVCRLGAQGRLRFKLGGGAAPKQLALLLMALMLDPRAAGSAAARGVLQGALAALLAAADDLEWRRLQGQLVEALTPPGFGPSNRSTVLLLSLLPLTERCVSVRQQAALKLLAALLPARKQQQQLQQAKAQAWPAVQRELLQLLGSHPDKALTQSLARPSSSAGSSKKQQRQAGGQVDIWALLDILDAANLLLWADLVRPEYAGQGSGGVPGEARAWFGGWMEKLERQVGKELRFYRLRSRLTELRNAYEFGSALGAAFDSGSGDSEDE</sequence>
<organism evidence="2 3">
    <name type="scientific">Tetradesmus obliquus</name>
    <name type="common">Green alga</name>
    <name type="synonym">Acutodesmus obliquus</name>
    <dbReference type="NCBI Taxonomy" id="3088"/>
    <lineage>
        <taxon>Eukaryota</taxon>
        <taxon>Viridiplantae</taxon>
        <taxon>Chlorophyta</taxon>
        <taxon>core chlorophytes</taxon>
        <taxon>Chlorophyceae</taxon>
        <taxon>CS clade</taxon>
        <taxon>Sphaeropleales</taxon>
        <taxon>Scenedesmaceae</taxon>
        <taxon>Tetradesmus</taxon>
    </lineage>
</organism>
<proteinExistence type="predicted"/>
<feature type="compositionally biased region" description="Low complexity" evidence="1">
    <location>
        <begin position="51"/>
        <end position="64"/>
    </location>
</feature>
<evidence type="ECO:0000313" key="2">
    <source>
        <dbReference type="EMBL" id="WIA12571.1"/>
    </source>
</evidence>
<dbReference type="EMBL" id="CP126211">
    <property type="protein sequence ID" value="WIA12571.1"/>
    <property type="molecule type" value="Genomic_DNA"/>
</dbReference>
<keyword evidence="3" id="KW-1185">Reference proteome</keyword>
<feature type="region of interest" description="Disordered" evidence="1">
    <location>
        <begin position="284"/>
        <end position="306"/>
    </location>
</feature>
<name>A0ABY8TXW9_TETOB</name>
<evidence type="ECO:0000313" key="3">
    <source>
        <dbReference type="Proteomes" id="UP001244341"/>
    </source>
</evidence>
<dbReference type="Proteomes" id="UP001244341">
    <property type="component" value="Chromosome 4b"/>
</dbReference>
<feature type="region of interest" description="Disordered" evidence="1">
    <location>
        <begin position="48"/>
        <end position="89"/>
    </location>
</feature>
<protein>
    <submittedName>
        <fullName evidence="2">Uncharacterized protein</fullName>
    </submittedName>
</protein>
<reference evidence="2 3" key="1">
    <citation type="submission" date="2023-05" db="EMBL/GenBank/DDBJ databases">
        <title>A 100% complete, gapless, phased diploid assembly of the Scenedesmus obliquus UTEX 3031 genome.</title>
        <authorList>
            <person name="Biondi T.C."/>
            <person name="Hanschen E.R."/>
            <person name="Kwon T."/>
            <person name="Eng W."/>
            <person name="Kruse C.P.S."/>
            <person name="Koehler S.I."/>
            <person name="Kunde Y."/>
            <person name="Gleasner C.D."/>
            <person name="You Mak K.T."/>
            <person name="Polle J."/>
            <person name="Hovde B.T."/>
            <person name="Starkenburg S.R."/>
        </authorList>
    </citation>
    <scope>NUCLEOTIDE SEQUENCE [LARGE SCALE GENOMIC DNA]</scope>
    <source>
        <strain evidence="2 3">DOE0152z</strain>
    </source>
</reference>
<accession>A0ABY8TXW9</accession>
<evidence type="ECO:0000256" key="1">
    <source>
        <dbReference type="SAM" id="MobiDB-lite"/>
    </source>
</evidence>
<gene>
    <name evidence="2" type="ORF">OEZ85_006231</name>
</gene>